<keyword evidence="3" id="KW-1185">Reference proteome</keyword>
<feature type="chain" id="PRO_5040189036" description="Hemolymph juvenile hormone binding protein" evidence="1">
    <location>
        <begin position="25"/>
        <end position="287"/>
    </location>
</feature>
<dbReference type="InterPro" id="IPR010562">
    <property type="entry name" value="Haemolymph_juvenile_hormone-bd"/>
</dbReference>
<keyword evidence="1" id="KW-0732">Signal</keyword>
<gene>
    <name evidence="2" type="ORF">ACAOBT_LOCUS6255</name>
</gene>
<evidence type="ECO:0008006" key="4">
    <source>
        <dbReference type="Google" id="ProtNLM"/>
    </source>
</evidence>
<name>A0A9P0P3F0_ACAOB</name>
<protein>
    <recommendedName>
        <fullName evidence="4">Hemolymph juvenile hormone binding protein</fullName>
    </recommendedName>
</protein>
<dbReference type="SMART" id="SM00700">
    <property type="entry name" value="JHBP"/>
    <property type="match status" value="1"/>
</dbReference>
<dbReference type="Proteomes" id="UP001152888">
    <property type="component" value="Unassembled WGS sequence"/>
</dbReference>
<evidence type="ECO:0000313" key="2">
    <source>
        <dbReference type="EMBL" id="CAH1965287.1"/>
    </source>
</evidence>
<dbReference type="PANTHER" id="PTHR11008:SF9">
    <property type="entry name" value="PROTEIN TAKEOUT-LIKE PROTEIN"/>
    <property type="match status" value="1"/>
</dbReference>
<dbReference type="InterPro" id="IPR038606">
    <property type="entry name" value="To_sf"/>
</dbReference>
<reference evidence="2" key="1">
    <citation type="submission" date="2022-03" db="EMBL/GenBank/DDBJ databases">
        <authorList>
            <person name="Sayadi A."/>
        </authorList>
    </citation>
    <scope>NUCLEOTIDE SEQUENCE</scope>
</reference>
<dbReference type="AlphaFoldDB" id="A0A9P0P3F0"/>
<dbReference type="OrthoDB" id="6380971at2759"/>
<dbReference type="Pfam" id="PF06585">
    <property type="entry name" value="JHBP"/>
    <property type="match status" value="1"/>
</dbReference>
<evidence type="ECO:0000256" key="1">
    <source>
        <dbReference type="SAM" id="SignalP"/>
    </source>
</evidence>
<dbReference type="EMBL" id="CAKOFQ010006723">
    <property type="protein sequence ID" value="CAH1965287.1"/>
    <property type="molecule type" value="Genomic_DNA"/>
</dbReference>
<evidence type="ECO:0000313" key="3">
    <source>
        <dbReference type="Proteomes" id="UP001152888"/>
    </source>
</evidence>
<proteinExistence type="predicted"/>
<feature type="signal peptide" evidence="1">
    <location>
        <begin position="1"/>
        <end position="24"/>
    </location>
</feature>
<dbReference type="PANTHER" id="PTHR11008">
    <property type="entry name" value="PROTEIN TAKEOUT-LIKE PROTEIN"/>
    <property type="match status" value="1"/>
</dbReference>
<accession>A0A9P0P3F0</accession>
<comment type="caution">
    <text evidence="2">The sequence shown here is derived from an EMBL/GenBank/DDBJ whole genome shotgun (WGS) entry which is preliminary data.</text>
</comment>
<dbReference type="Gene3D" id="3.15.10.30">
    <property type="entry name" value="Haemolymph juvenile hormone binding protein"/>
    <property type="match status" value="1"/>
</dbReference>
<sequence>MMGCARVLILLAVIAPVTVVLVQGQLEVAIEEPRFSTFLNRITNTTFDLIRGGVNIFGKTIDRIINTFVRIEDRLRALLELFRKQLIKGVPELNIPILDPLHINKIDFDLHHEAAKLKGYAEDVTIQHISKFVVDKERFSDLGQLRFKLDLNLTFPIIKVNGLYKVAGLIGNSFQIHGEGPFRLNLVDLKLGTSTILKFNLPARLRVQKMDLKVKLTSLENNFEGLMNDSETGALFNKAISKLAPEALDILWPEIKPSVEAQVKKYINSILENATVVNIAKRLFNIT</sequence>
<organism evidence="2 3">
    <name type="scientific">Acanthoscelides obtectus</name>
    <name type="common">Bean weevil</name>
    <name type="synonym">Bruchus obtectus</name>
    <dbReference type="NCBI Taxonomy" id="200917"/>
    <lineage>
        <taxon>Eukaryota</taxon>
        <taxon>Metazoa</taxon>
        <taxon>Ecdysozoa</taxon>
        <taxon>Arthropoda</taxon>
        <taxon>Hexapoda</taxon>
        <taxon>Insecta</taxon>
        <taxon>Pterygota</taxon>
        <taxon>Neoptera</taxon>
        <taxon>Endopterygota</taxon>
        <taxon>Coleoptera</taxon>
        <taxon>Polyphaga</taxon>
        <taxon>Cucujiformia</taxon>
        <taxon>Chrysomeloidea</taxon>
        <taxon>Chrysomelidae</taxon>
        <taxon>Bruchinae</taxon>
        <taxon>Bruchini</taxon>
        <taxon>Acanthoscelides</taxon>
    </lineage>
</organism>